<evidence type="ECO:0008006" key="2">
    <source>
        <dbReference type="Google" id="ProtNLM"/>
    </source>
</evidence>
<proteinExistence type="predicted"/>
<protein>
    <recommendedName>
        <fullName evidence="2">Lipoprotein</fullName>
    </recommendedName>
</protein>
<sequence length="185" mass="20205">MRKDKLRLPVLALCSLSLAACAGSSERAPACPRAAVLNDAATMTRFAAGGGRDPLDIDFDVEIADLASGCQFEKKGKSFDRLVVAVAPVFVTTRGPANTSRKAEYVYFVSLIDPDGDIVSKQSFPVTIPFSGNQRQLTLRDDDPPVTIDIPLTRLEDAVNHEVLIGLQLTEEDLQYNRQRTGVRR</sequence>
<gene>
    <name evidence="1" type="ORF">DF3PB_860004</name>
</gene>
<dbReference type="PROSITE" id="PS51257">
    <property type="entry name" value="PROKAR_LIPOPROTEIN"/>
    <property type="match status" value="1"/>
</dbReference>
<accession>A0A380TL56</accession>
<evidence type="ECO:0000313" key="1">
    <source>
        <dbReference type="EMBL" id="SUS08757.1"/>
    </source>
</evidence>
<reference evidence="1" key="1">
    <citation type="submission" date="2018-07" db="EMBL/GenBank/DDBJ databases">
        <authorList>
            <person name="Quirk P.G."/>
            <person name="Krulwich T.A."/>
        </authorList>
    </citation>
    <scope>NUCLEOTIDE SEQUENCE</scope>
</reference>
<dbReference type="EMBL" id="UIDG01000641">
    <property type="protein sequence ID" value="SUS08757.1"/>
    <property type="molecule type" value="Genomic_DNA"/>
</dbReference>
<organism evidence="1">
    <name type="scientific">metagenome</name>
    <dbReference type="NCBI Taxonomy" id="256318"/>
    <lineage>
        <taxon>unclassified sequences</taxon>
        <taxon>metagenomes</taxon>
    </lineage>
</organism>
<dbReference type="AlphaFoldDB" id="A0A380TL56"/>
<name>A0A380TL56_9ZZZZ</name>